<accession>A0AB38C7L1</accession>
<comment type="caution">
    <text evidence="2">The sequence shown here is derived from an EMBL/GenBank/DDBJ whole genome shotgun (WGS) entry which is preliminary data.</text>
</comment>
<feature type="region of interest" description="Disordered" evidence="1">
    <location>
        <begin position="155"/>
        <end position="199"/>
    </location>
</feature>
<gene>
    <name evidence="2" type="ORF">SAMN03097694_2442</name>
</gene>
<feature type="compositionally biased region" description="Polar residues" evidence="1">
    <location>
        <begin position="187"/>
        <end position="199"/>
    </location>
</feature>
<evidence type="ECO:0000313" key="3">
    <source>
        <dbReference type="Proteomes" id="UP000182489"/>
    </source>
</evidence>
<protein>
    <submittedName>
        <fullName evidence="2">Uncharacterized protein</fullName>
    </submittedName>
</protein>
<dbReference type="AlphaFoldDB" id="A0AB38C7L1"/>
<organism evidence="2 3">
    <name type="scientific">Janthinobacterium lividum</name>
    <dbReference type="NCBI Taxonomy" id="29581"/>
    <lineage>
        <taxon>Bacteria</taxon>
        <taxon>Pseudomonadati</taxon>
        <taxon>Pseudomonadota</taxon>
        <taxon>Betaproteobacteria</taxon>
        <taxon>Burkholderiales</taxon>
        <taxon>Oxalobacteraceae</taxon>
        <taxon>Janthinobacterium</taxon>
    </lineage>
</organism>
<proteinExistence type="predicted"/>
<reference evidence="2 3" key="1">
    <citation type="submission" date="2016-11" db="EMBL/GenBank/DDBJ databases">
        <authorList>
            <person name="Varghese N."/>
            <person name="Submissions S."/>
        </authorList>
    </citation>
    <scope>NUCLEOTIDE SEQUENCE [LARGE SCALE GENOMIC DNA]</scope>
    <source>
        <strain evidence="2 3">NFR18</strain>
    </source>
</reference>
<name>A0AB38C7L1_9BURK</name>
<evidence type="ECO:0000313" key="2">
    <source>
        <dbReference type="EMBL" id="SFX48976.1"/>
    </source>
</evidence>
<evidence type="ECO:0000256" key="1">
    <source>
        <dbReference type="SAM" id="MobiDB-lite"/>
    </source>
</evidence>
<dbReference type="Proteomes" id="UP000182489">
    <property type="component" value="Unassembled WGS sequence"/>
</dbReference>
<dbReference type="EMBL" id="FPKH01000001">
    <property type="protein sequence ID" value="SFX48976.1"/>
    <property type="molecule type" value="Genomic_DNA"/>
</dbReference>
<sequence>MCLTMLLRSEAPAAPAWCLAAMQTAFGPSYRVEPGGDGMSPLDMPQLPSGIVTIVIEQVSRFVPQDVRRLIEWCHAHDKVVLASGVLTEEEREHYGLSHSIALDIIATHAPLCIEWRSCAGTLHLFEEMFVPTLKAVQRTAHLCCSGPRCQQHRSSAVTSARRTGTPHKGPERRRHPVGYADGHGNRFSQSDRPSTTRH</sequence>